<proteinExistence type="inferred from homology"/>
<dbReference type="Pfam" id="PF01593">
    <property type="entry name" value="Amino_oxidase"/>
    <property type="match status" value="1"/>
</dbReference>
<dbReference type="GO" id="GO:0003682">
    <property type="term" value="F:chromatin binding"/>
    <property type="evidence" value="ECO:0007669"/>
    <property type="project" value="TreeGrafter"/>
</dbReference>
<dbReference type="OrthoDB" id="9982100at2759"/>
<dbReference type="Proteomes" id="UP000708208">
    <property type="component" value="Unassembled WGS sequence"/>
</dbReference>
<reference evidence="5" key="1">
    <citation type="submission" date="2021-06" db="EMBL/GenBank/DDBJ databases">
        <authorList>
            <person name="Hodson N. C."/>
            <person name="Mongue J. A."/>
            <person name="Jaron S. K."/>
        </authorList>
    </citation>
    <scope>NUCLEOTIDE SEQUENCE</scope>
</reference>
<feature type="domain" description="Amine oxidase" evidence="4">
    <location>
        <begin position="14"/>
        <end position="268"/>
    </location>
</feature>
<evidence type="ECO:0000313" key="6">
    <source>
        <dbReference type="Proteomes" id="UP000708208"/>
    </source>
</evidence>
<evidence type="ECO:0000256" key="1">
    <source>
        <dbReference type="ARBA" id="ARBA00005995"/>
    </source>
</evidence>
<keyword evidence="2" id="KW-0560">Oxidoreductase</keyword>
<sequence length="302" mass="32566">MGPRSVEVVTTDVTSDGSETKSYKADVVLCTLPLGVLRHSVQFVSGQIIPTNNISFKSLCTFNAVQFSPPLPDWKVEAINRLGFGNLNKVVLCFDRVFWDANCNLFGHVGSTTASRGELFLFWNLYRAPVLLALVAGDAAAVMEEVSDDVVVGRCIAVLKAIFGAQVPQPRDTLVTRWKGDPWARGSYSFVAVGASGNDYDVLAAPVSMNSSQEPPPVATTSTENPPAAKKSSSEPHRLFFAGEHTIRNYPATVHGALLSGLREAGQIANEFLGLSYSPNAKHDYSKIANVEKDLPEPAPVE</sequence>
<dbReference type="AlphaFoldDB" id="A0A8J2JSU5"/>
<evidence type="ECO:0000256" key="3">
    <source>
        <dbReference type="SAM" id="MobiDB-lite"/>
    </source>
</evidence>
<evidence type="ECO:0000313" key="5">
    <source>
        <dbReference type="EMBL" id="CAG7725895.1"/>
    </source>
</evidence>
<feature type="region of interest" description="Disordered" evidence="3">
    <location>
        <begin position="208"/>
        <end position="235"/>
    </location>
</feature>
<comment type="caution">
    <text evidence="5">The sequence shown here is derived from an EMBL/GenBank/DDBJ whole genome shotgun (WGS) entry which is preliminary data.</text>
</comment>
<dbReference type="EMBL" id="CAJVCH010128256">
    <property type="protein sequence ID" value="CAG7725895.1"/>
    <property type="molecule type" value="Genomic_DNA"/>
</dbReference>
<evidence type="ECO:0000259" key="4">
    <source>
        <dbReference type="Pfam" id="PF01593"/>
    </source>
</evidence>
<comment type="similarity">
    <text evidence="1">Belongs to the flavin monoamine oxidase family.</text>
</comment>
<dbReference type="PANTHER" id="PTHR10742">
    <property type="entry name" value="FLAVIN MONOAMINE OXIDASE"/>
    <property type="match status" value="1"/>
</dbReference>
<dbReference type="PANTHER" id="PTHR10742:SF386">
    <property type="entry name" value="LYSINE-SPECIFIC HISTONE DEMETHYLASE 1A"/>
    <property type="match status" value="1"/>
</dbReference>
<dbReference type="GO" id="GO:0050660">
    <property type="term" value="F:flavin adenine dinucleotide binding"/>
    <property type="evidence" value="ECO:0007669"/>
    <property type="project" value="TreeGrafter"/>
</dbReference>
<accession>A0A8J2JSU5</accession>
<name>A0A8J2JSU5_9HEXA</name>
<gene>
    <name evidence="5" type="ORF">AFUS01_LOCUS14834</name>
</gene>
<dbReference type="InterPro" id="IPR002937">
    <property type="entry name" value="Amino_oxidase"/>
</dbReference>
<evidence type="ECO:0000256" key="2">
    <source>
        <dbReference type="ARBA" id="ARBA00023002"/>
    </source>
</evidence>
<organism evidence="5 6">
    <name type="scientific">Allacma fusca</name>
    <dbReference type="NCBI Taxonomy" id="39272"/>
    <lineage>
        <taxon>Eukaryota</taxon>
        <taxon>Metazoa</taxon>
        <taxon>Ecdysozoa</taxon>
        <taxon>Arthropoda</taxon>
        <taxon>Hexapoda</taxon>
        <taxon>Collembola</taxon>
        <taxon>Symphypleona</taxon>
        <taxon>Sminthuridae</taxon>
        <taxon>Allacma</taxon>
    </lineage>
</organism>
<protein>
    <recommendedName>
        <fullName evidence="4">Amine oxidase domain-containing protein</fullName>
    </recommendedName>
</protein>
<keyword evidence="6" id="KW-1185">Reference proteome</keyword>
<dbReference type="GO" id="GO:0016491">
    <property type="term" value="F:oxidoreductase activity"/>
    <property type="evidence" value="ECO:0007669"/>
    <property type="project" value="UniProtKB-KW"/>
</dbReference>
<dbReference type="InterPro" id="IPR050281">
    <property type="entry name" value="Flavin_monoamine_oxidase"/>
</dbReference>
<feature type="compositionally biased region" description="Polar residues" evidence="3">
    <location>
        <begin position="208"/>
        <end position="225"/>
    </location>
</feature>
<dbReference type="GO" id="GO:0006338">
    <property type="term" value="P:chromatin remodeling"/>
    <property type="evidence" value="ECO:0007669"/>
    <property type="project" value="TreeGrafter"/>
</dbReference>